<dbReference type="EMBL" id="JARBHA010000016">
    <property type="protein sequence ID" value="KAJ9679587.1"/>
    <property type="molecule type" value="Genomic_DNA"/>
</dbReference>
<dbReference type="PROSITE" id="PS00375">
    <property type="entry name" value="UDPGT"/>
    <property type="match status" value="1"/>
</dbReference>
<dbReference type="EC" id="2.4.1.-" evidence="5"/>
<keyword evidence="3 4" id="KW-0808">Transferase</keyword>
<keyword evidence="2 4" id="KW-0328">Glycosyltransferase</keyword>
<reference evidence="6 7" key="1">
    <citation type="journal article" date="2023" name="BMC Biotechnol.">
        <title>Vitis rotundifolia cv Carlos genome sequencing.</title>
        <authorList>
            <person name="Huff M."/>
            <person name="Hulse-Kemp A."/>
            <person name="Scheffler B."/>
            <person name="Youngblood R."/>
            <person name="Simpson S."/>
            <person name="Babiker E."/>
            <person name="Staton M."/>
        </authorList>
    </citation>
    <scope>NUCLEOTIDE SEQUENCE [LARGE SCALE GENOMIC DNA]</scope>
    <source>
        <tissue evidence="6">Leaf</tissue>
    </source>
</reference>
<name>A0AA38YZY3_VITRO</name>
<sequence length="462" mass="50547">MKNVVLYPSPGMGHLISMVELGKLILKHHPSLCITILTITAPFDTGATGSYISTVSSTTPSINFHHLPITPLPQDPSSYPTFETISYELLTIHNPNVHQALRAISGNSNVLALVIDFFCTPALTVAEQLNIPAYYFFTSSSAGLALFLYIPTLHRNNAQSFKDIMNTFLQIPGLPPIPSADMPAPLMDRTSKEYESFLYYTTHAPKSAGIIVNTFESLEPKALKAVRDGLCVTDGPTPPVFSIGPLIATHGGDGGEHGKKCLKWLDSQSKRSVVFLCFGSMGFFSEEQLKEIAVGLERSGQRFLWVVRSPPSKDQSRRFSAPPDPDLGSLLPDGFLERTQERGLVVKSWAPQVAVLSHISVGGFVTHCGWNSVLEAVSSGVPMVGWPLYAEQRFNKVALESEGGLVTAIEVEKRVKELMETEKGFSIRSRITALKEEARAAISDGGSSLAELDKLIKFWRKK</sequence>
<dbReference type="GO" id="GO:0035251">
    <property type="term" value="F:UDP-glucosyltransferase activity"/>
    <property type="evidence" value="ECO:0007669"/>
    <property type="project" value="InterPro"/>
</dbReference>
<dbReference type="InterPro" id="IPR050481">
    <property type="entry name" value="UDP-glycosyltransf_plant"/>
</dbReference>
<organism evidence="6 7">
    <name type="scientific">Vitis rotundifolia</name>
    <name type="common">Muscadine grape</name>
    <dbReference type="NCBI Taxonomy" id="103349"/>
    <lineage>
        <taxon>Eukaryota</taxon>
        <taxon>Viridiplantae</taxon>
        <taxon>Streptophyta</taxon>
        <taxon>Embryophyta</taxon>
        <taxon>Tracheophyta</taxon>
        <taxon>Spermatophyta</taxon>
        <taxon>Magnoliopsida</taxon>
        <taxon>eudicotyledons</taxon>
        <taxon>Gunneridae</taxon>
        <taxon>Pentapetalae</taxon>
        <taxon>rosids</taxon>
        <taxon>Vitales</taxon>
        <taxon>Vitaceae</taxon>
        <taxon>Viteae</taxon>
        <taxon>Vitis</taxon>
    </lineage>
</organism>
<dbReference type="Pfam" id="PF00201">
    <property type="entry name" value="UDPGT"/>
    <property type="match status" value="1"/>
</dbReference>
<dbReference type="PANTHER" id="PTHR48048:SF30">
    <property type="entry name" value="GLYCOSYLTRANSFERASE"/>
    <property type="match status" value="1"/>
</dbReference>
<comment type="caution">
    <text evidence="6">The sequence shown here is derived from an EMBL/GenBank/DDBJ whole genome shotgun (WGS) entry which is preliminary data.</text>
</comment>
<comment type="similarity">
    <text evidence="1 4">Belongs to the UDP-glycosyltransferase family.</text>
</comment>
<dbReference type="InterPro" id="IPR002213">
    <property type="entry name" value="UDP_glucos_trans"/>
</dbReference>
<dbReference type="CDD" id="cd03784">
    <property type="entry name" value="GT1_Gtf-like"/>
    <property type="match status" value="1"/>
</dbReference>
<evidence type="ECO:0000256" key="1">
    <source>
        <dbReference type="ARBA" id="ARBA00009995"/>
    </source>
</evidence>
<evidence type="ECO:0000256" key="2">
    <source>
        <dbReference type="ARBA" id="ARBA00022676"/>
    </source>
</evidence>
<dbReference type="Proteomes" id="UP001168098">
    <property type="component" value="Unassembled WGS sequence"/>
</dbReference>
<proteinExistence type="inferred from homology"/>
<evidence type="ECO:0000256" key="3">
    <source>
        <dbReference type="ARBA" id="ARBA00022679"/>
    </source>
</evidence>
<accession>A0AA38YZY3</accession>
<dbReference type="InterPro" id="IPR035595">
    <property type="entry name" value="UDP_glycos_trans_CS"/>
</dbReference>
<dbReference type="AlphaFoldDB" id="A0AA38YZY3"/>
<protein>
    <recommendedName>
        <fullName evidence="5">Glycosyltransferase</fullName>
        <ecNumber evidence="5">2.4.1.-</ecNumber>
    </recommendedName>
</protein>
<dbReference type="PANTHER" id="PTHR48048">
    <property type="entry name" value="GLYCOSYLTRANSFERASE"/>
    <property type="match status" value="1"/>
</dbReference>
<keyword evidence="7" id="KW-1185">Reference proteome</keyword>
<evidence type="ECO:0000313" key="6">
    <source>
        <dbReference type="EMBL" id="KAJ9679587.1"/>
    </source>
</evidence>
<evidence type="ECO:0000313" key="7">
    <source>
        <dbReference type="Proteomes" id="UP001168098"/>
    </source>
</evidence>
<evidence type="ECO:0000256" key="4">
    <source>
        <dbReference type="RuleBase" id="RU003718"/>
    </source>
</evidence>
<dbReference type="FunFam" id="3.40.50.2000:FF:000020">
    <property type="entry name" value="Glycosyltransferase"/>
    <property type="match status" value="1"/>
</dbReference>
<dbReference type="SUPFAM" id="SSF53756">
    <property type="entry name" value="UDP-Glycosyltransferase/glycogen phosphorylase"/>
    <property type="match status" value="1"/>
</dbReference>
<gene>
    <name evidence="6" type="ORF">PVL29_021495</name>
</gene>
<evidence type="ECO:0000256" key="5">
    <source>
        <dbReference type="RuleBase" id="RU362057"/>
    </source>
</evidence>
<dbReference type="FunFam" id="3.40.50.2000:FF:000095">
    <property type="entry name" value="Glycosyltransferase"/>
    <property type="match status" value="1"/>
</dbReference>
<dbReference type="Gene3D" id="3.40.50.2000">
    <property type="entry name" value="Glycogen Phosphorylase B"/>
    <property type="match status" value="2"/>
</dbReference>